<evidence type="ECO:0000256" key="4">
    <source>
        <dbReference type="ARBA" id="ARBA00022496"/>
    </source>
</evidence>
<evidence type="ECO:0000313" key="14">
    <source>
        <dbReference type="Proteomes" id="UP000185003"/>
    </source>
</evidence>
<dbReference type="Gene3D" id="3.55.50.30">
    <property type="match status" value="1"/>
</dbReference>
<keyword evidence="6" id="KW-0408">Iron</keyword>
<dbReference type="InterPro" id="IPR039426">
    <property type="entry name" value="TonB-dep_rcpt-like"/>
</dbReference>
<keyword evidence="4" id="KW-0410">Iron transport</keyword>
<dbReference type="NCBIfam" id="TIGR04057">
    <property type="entry name" value="SusC_RagA_signa"/>
    <property type="match status" value="1"/>
</dbReference>
<comment type="similarity">
    <text evidence="10 11">Belongs to the TonB-dependent receptor family.</text>
</comment>
<keyword evidence="9 10" id="KW-0998">Cell outer membrane</keyword>
<dbReference type="GO" id="GO:0009279">
    <property type="term" value="C:cell outer membrane"/>
    <property type="evidence" value="ECO:0007669"/>
    <property type="project" value="UniProtKB-SubCell"/>
</dbReference>
<dbReference type="AlphaFoldDB" id="A0A1N6KB07"/>
<proteinExistence type="inferred from homology"/>
<dbReference type="Gene3D" id="2.60.40.1120">
    <property type="entry name" value="Carboxypeptidase-like, regulatory domain"/>
    <property type="match status" value="1"/>
</dbReference>
<evidence type="ECO:0000256" key="3">
    <source>
        <dbReference type="ARBA" id="ARBA00022452"/>
    </source>
</evidence>
<keyword evidence="4" id="KW-0406">Ion transport</keyword>
<dbReference type="EMBL" id="FSRA01000002">
    <property type="protein sequence ID" value="SIO53721.1"/>
    <property type="molecule type" value="Genomic_DNA"/>
</dbReference>
<evidence type="ECO:0000256" key="8">
    <source>
        <dbReference type="ARBA" id="ARBA00023136"/>
    </source>
</evidence>
<dbReference type="Pfam" id="PF07715">
    <property type="entry name" value="Plug"/>
    <property type="match status" value="1"/>
</dbReference>
<dbReference type="InterPro" id="IPR008969">
    <property type="entry name" value="CarboxyPept-like_regulatory"/>
</dbReference>
<dbReference type="NCBIfam" id="TIGR04056">
    <property type="entry name" value="OMP_RagA_SusC"/>
    <property type="match status" value="1"/>
</dbReference>
<accession>A0A1N6KB07</accession>
<keyword evidence="8 10" id="KW-0472">Membrane</keyword>
<evidence type="ECO:0000256" key="11">
    <source>
        <dbReference type="RuleBase" id="RU003357"/>
    </source>
</evidence>
<comment type="subcellular location">
    <subcellularLocation>
        <location evidence="1 10">Cell outer membrane</location>
        <topology evidence="1 10">Multi-pass membrane protein</topology>
    </subcellularLocation>
</comment>
<dbReference type="InterPro" id="IPR012910">
    <property type="entry name" value="Plug_dom"/>
</dbReference>
<dbReference type="Pfam" id="PF00593">
    <property type="entry name" value="TonB_dep_Rec_b-barrel"/>
    <property type="match status" value="1"/>
</dbReference>
<keyword evidence="5 10" id="KW-0812">Transmembrane</keyword>
<dbReference type="STRING" id="536979.SAMN04488055_5467"/>
<dbReference type="SMART" id="SM00965">
    <property type="entry name" value="STN"/>
    <property type="match status" value="1"/>
</dbReference>
<evidence type="ECO:0000256" key="2">
    <source>
        <dbReference type="ARBA" id="ARBA00022448"/>
    </source>
</evidence>
<evidence type="ECO:0000256" key="6">
    <source>
        <dbReference type="ARBA" id="ARBA00023004"/>
    </source>
</evidence>
<keyword evidence="2 10" id="KW-0813">Transport</keyword>
<dbReference type="Pfam" id="PF07660">
    <property type="entry name" value="STN"/>
    <property type="match status" value="1"/>
</dbReference>
<dbReference type="SUPFAM" id="SSF56935">
    <property type="entry name" value="Porins"/>
    <property type="match status" value="1"/>
</dbReference>
<dbReference type="OrthoDB" id="9768177at2"/>
<dbReference type="Gene3D" id="2.40.170.20">
    <property type="entry name" value="TonB-dependent receptor, beta-barrel domain"/>
    <property type="match status" value="1"/>
</dbReference>
<dbReference type="Gene3D" id="2.170.130.10">
    <property type="entry name" value="TonB-dependent receptor, plug domain"/>
    <property type="match status" value="1"/>
</dbReference>
<evidence type="ECO:0000256" key="9">
    <source>
        <dbReference type="ARBA" id="ARBA00023237"/>
    </source>
</evidence>
<sequence>MQYYYLRFSLYRRTILIFGLLLLFFQNSYAFQDSALVTLNVSNTSIESVFKNIEQQTGVVFVYAATDLNGKDQVSIKVRKVKIGAAVDLLLKGKNVTWKRVNGGIVIRRKDEVSNGSTIPSNNNVFNDSLPGVTIKGTVTGEEGGPLPGATVQVRGTSIGTMTNAQGQFSLSNVPAKSSIIITYTGFQMTQISIRDQETFVIRLKRATTGLDEQVVIAYGTSSKRMLTGSVGRVTAKDIEKQPVGNPIAALYARVPGLVITQQTGVPGGGFKVEIRGQNSLRNSPSDNGNIPLYIIDGVPFNSTSLSINGIQSIYPQLSVARGASPLNSINPSDIESIEVLKDADATAIYGSRGANGVILITTKKGRSGQMQVDANFYTGAGKVTRMLDLLNTQQYLEMRKEAFSNDGVTTYPINAYDVNGTWDQNKYTNWQKELIGGTAKTTDGQISVSGGTLNSQYRFGAGYHKETTVFPGDYSDQRFSTHFSLVNTSPNQKFKSQISANYSIGNTNLLSQDLTGRSLTYVPNAPDLLDANGNLNWPTGVSQNPLQYTRQPYNAKSNNLFANLTVSYELLKGLILKSSFGYTNSTNKEKSKIPKSSLLPSIQAVTPNSTQFGNSFNNSWSIEPQITYQKRIDKHRINVLVGSAFQEQNSEALSQSASGFATEALMDNIGAVPNTNVSTAFNTAKYRYNAIFGRLAYDYSEKYLLTLTGRRDGSSRFGPGKQFANFGSIGAAWIFTNEQFIKNNLGFLSFGKLRGSYGSAGSDQTPNYGFLDLYTTSTSYQGIVGLTPKQLFNPDYAWEINRKIEGALELGFLRDRILFSAAYYTNRSSNQLVGYPLPPTAGFGSVQFNLDAIVQNVGYEFELNTTILDKKFFKWNTSFNLSIPKNKLVSYPNLAGSSYANTYVVGEPLGINKLYKYKGVNPQTGLHEVEDIDKNGSYNAADLQSINFLGAKYYGGLTNTIEWKGIQLDLLFQFTKQAGRNYLALFGSQPGLMFNQPIEVLNRWKNAGDITTVQKFRQTLNTEYGRYAASNASVTDASFIRLKNLSLSYNIPRHLIEKAKIKNVKISVQGQNLITITNYKGLDPESQGNVLPPLRFLTAGLQVTL</sequence>
<feature type="domain" description="Secretin/TonB short N-terminal" evidence="12">
    <location>
        <begin position="59"/>
        <end position="110"/>
    </location>
</feature>
<keyword evidence="7 11" id="KW-0798">TonB box</keyword>
<keyword evidence="14" id="KW-1185">Reference proteome</keyword>
<dbReference type="SUPFAM" id="SSF49464">
    <property type="entry name" value="Carboxypeptidase regulatory domain-like"/>
    <property type="match status" value="1"/>
</dbReference>
<dbReference type="GO" id="GO:0006826">
    <property type="term" value="P:iron ion transport"/>
    <property type="evidence" value="ECO:0007669"/>
    <property type="project" value="UniProtKB-KW"/>
</dbReference>
<evidence type="ECO:0000256" key="5">
    <source>
        <dbReference type="ARBA" id="ARBA00022692"/>
    </source>
</evidence>
<dbReference type="InterPro" id="IPR036942">
    <property type="entry name" value="Beta-barrel_TonB_sf"/>
</dbReference>
<evidence type="ECO:0000256" key="1">
    <source>
        <dbReference type="ARBA" id="ARBA00004571"/>
    </source>
</evidence>
<dbReference type="InterPro" id="IPR023996">
    <property type="entry name" value="TonB-dep_OMP_SusC/RagA"/>
</dbReference>
<dbReference type="RefSeq" id="WP_084185853.1">
    <property type="nucleotide sequence ID" value="NZ_FSRA01000002.1"/>
</dbReference>
<dbReference type="PROSITE" id="PS52016">
    <property type="entry name" value="TONB_DEPENDENT_REC_3"/>
    <property type="match status" value="1"/>
</dbReference>
<protein>
    <submittedName>
        <fullName evidence="13">TonB-linked outer membrane protein, SusC/RagA family</fullName>
    </submittedName>
</protein>
<name>A0A1N6KB07_9BACT</name>
<dbReference type="Proteomes" id="UP000185003">
    <property type="component" value="Unassembled WGS sequence"/>
</dbReference>
<dbReference type="InterPro" id="IPR000531">
    <property type="entry name" value="Beta-barrel_TonB"/>
</dbReference>
<evidence type="ECO:0000259" key="12">
    <source>
        <dbReference type="SMART" id="SM00965"/>
    </source>
</evidence>
<gene>
    <name evidence="13" type="ORF">SAMN04488055_5467</name>
</gene>
<organism evidence="13 14">
    <name type="scientific">Chitinophaga niabensis</name>
    <dbReference type="NCBI Taxonomy" id="536979"/>
    <lineage>
        <taxon>Bacteria</taxon>
        <taxon>Pseudomonadati</taxon>
        <taxon>Bacteroidota</taxon>
        <taxon>Chitinophagia</taxon>
        <taxon>Chitinophagales</taxon>
        <taxon>Chitinophagaceae</taxon>
        <taxon>Chitinophaga</taxon>
    </lineage>
</organism>
<evidence type="ECO:0000256" key="10">
    <source>
        <dbReference type="PROSITE-ProRule" id="PRU01360"/>
    </source>
</evidence>
<reference evidence="13 14" key="1">
    <citation type="submission" date="2016-11" db="EMBL/GenBank/DDBJ databases">
        <authorList>
            <person name="Jaros S."/>
            <person name="Januszkiewicz K."/>
            <person name="Wedrychowicz H."/>
        </authorList>
    </citation>
    <scope>NUCLEOTIDE SEQUENCE [LARGE SCALE GENOMIC DNA]</scope>
    <source>
        <strain evidence="13 14">DSM 24787</strain>
    </source>
</reference>
<dbReference type="Pfam" id="PF13715">
    <property type="entry name" value="CarbopepD_reg_2"/>
    <property type="match status" value="1"/>
</dbReference>
<dbReference type="InterPro" id="IPR023997">
    <property type="entry name" value="TonB-dep_OMP_SusC/RagA_CS"/>
</dbReference>
<dbReference type="InterPro" id="IPR037066">
    <property type="entry name" value="Plug_dom_sf"/>
</dbReference>
<dbReference type="InterPro" id="IPR011662">
    <property type="entry name" value="Secretin/TonB_short_N"/>
</dbReference>
<evidence type="ECO:0000313" key="13">
    <source>
        <dbReference type="EMBL" id="SIO53721.1"/>
    </source>
</evidence>
<evidence type="ECO:0000256" key="7">
    <source>
        <dbReference type="ARBA" id="ARBA00023077"/>
    </source>
</evidence>
<keyword evidence="3 10" id="KW-1134">Transmembrane beta strand</keyword>